<reference evidence="4 5" key="1">
    <citation type="submission" date="2019-12" db="EMBL/GenBank/DDBJ databases">
        <authorList>
            <person name="Alioto T."/>
            <person name="Alioto T."/>
            <person name="Gomez Garrido J."/>
        </authorList>
    </citation>
    <scope>NUCLEOTIDE SEQUENCE [LARGE SCALE GENOMIC DNA]</scope>
</reference>
<evidence type="ECO:0000259" key="3">
    <source>
        <dbReference type="Pfam" id="PF13962"/>
    </source>
</evidence>
<dbReference type="PANTHER" id="PTHR24177:SF292">
    <property type="entry name" value="ANKYRIN REPEAT FAMILY PROTEIN-RELATED"/>
    <property type="match status" value="1"/>
</dbReference>
<keyword evidence="2" id="KW-0812">Transmembrane</keyword>
<dbReference type="Gramene" id="OE9A040701T1">
    <property type="protein sequence ID" value="OE9A040701C1"/>
    <property type="gene ID" value="OE9A040701"/>
</dbReference>
<dbReference type="InterPro" id="IPR036770">
    <property type="entry name" value="Ankyrin_rpt-contain_sf"/>
</dbReference>
<dbReference type="Pfam" id="PF12796">
    <property type="entry name" value="Ank_2"/>
    <property type="match status" value="1"/>
</dbReference>
<dbReference type="Gene3D" id="1.25.40.20">
    <property type="entry name" value="Ankyrin repeat-containing domain"/>
    <property type="match status" value="2"/>
</dbReference>
<protein>
    <submittedName>
        <fullName evidence="4">Ankyrin repeat-containing ITN1-like isoform X1</fullName>
    </submittedName>
</protein>
<proteinExistence type="predicted"/>
<evidence type="ECO:0000256" key="2">
    <source>
        <dbReference type="SAM" id="Phobius"/>
    </source>
</evidence>
<dbReference type="InterPro" id="IPR026961">
    <property type="entry name" value="PGG_dom"/>
</dbReference>
<keyword evidence="2" id="KW-0472">Membrane</keyword>
<keyword evidence="5" id="KW-1185">Reference proteome</keyword>
<accession>A0A8S0U4S5</accession>
<dbReference type="SMART" id="SM00248">
    <property type="entry name" value="ANK"/>
    <property type="match status" value="5"/>
</dbReference>
<evidence type="ECO:0000313" key="4">
    <source>
        <dbReference type="EMBL" id="CAA3011103.1"/>
    </source>
</evidence>
<dbReference type="SUPFAM" id="SSF48403">
    <property type="entry name" value="Ankyrin repeat"/>
    <property type="match status" value="1"/>
</dbReference>
<gene>
    <name evidence="4" type="ORF">OLEA9_A040701</name>
</gene>
<dbReference type="EMBL" id="CACTIH010007358">
    <property type="protein sequence ID" value="CAA3011103.1"/>
    <property type="molecule type" value="Genomic_DNA"/>
</dbReference>
<dbReference type="GO" id="GO:0016020">
    <property type="term" value="C:membrane"/>
    <property type="evidence" value="ECO:0007669"/>
    <property type="project" value="TreeGrafter"/>
</dbReference>
<dbReference type="PANTHER" id="PTHR24177">
    <property type="entry name" value="CASKIN"/>
    <property type="match status" value="1"/>
</dbReference>
<sequence length="549" mass="62693">MESGNGRCKADERRGEMITHKSECELESTDKLDEDSNPPTDTPIHRSDLAVVEAQIQQLKNMQYQIEIKVERPTSNSTIAEDPLVRLSDWKSVRYALLSGRSIACTEVTEREDTMLHVAAAAKQTDFVSNLVEHLEASELELRNVYGETAFYVAARSEVVEMAKVMYEKNKKLSTIPNYSDSVMIPLEMAIFLRNRKMVKYLCRITPIEYLNPNKFMDILAAIIHIDMYDFKRLYSSLQMRRQARQLAMELWRIFLTLPTSKILDIIQEIEIFHAAAKFGNVEFLTLLSYSYPDLIWNFDSERNSIFHIAVTNRQEEVFSLIYHKGIRKDAIALIEDNDGNNILHLAGKKAPRSRLNIVSGPALQMQRELQWFKAVEKIVGPSYLQTKNRDHKTPRKLFTLEHEKLREDGEKWMKKTVTSCMVVATLIATVVFAAAFTVPGGWRVEAENAVQKFTNQNQNLNDPEDIKPQQTPSLNIYINATILSQHSKAYRNQSSYLGVCFSSAGDYDDLHYLSGIYHPLVERAETFGASATRTDFDPIATAITGKKN</sequence>
<name>A0A8S0U4S5_OLEEU</name>
<dbReference type="AlphaFoldDB" id="A0A8S0U4S5"/>
<evidence type="ECO:0000313" key="5">
    <source>
        <dbReference type="Proteomes" id="UP000594638"/>
    </source>
</evidence>
<comment type="caution">
    <text evidence="4">The sequence shown here is derived from an EMBL/GenBank/DDBJ whole genome shotgun (WGS) entry which is preliminary data.</text>
</comment>
<organism evidence="4 5">
    <name type="scientific">Olea europaea subsp. europaea</name>
    <dbReference type="NCBI Taxonomy" id="158383"/>
    <lineage>
        <taxon>Eukaryota</taxon>
        <taxon>Viridiplantae</taxon>
        <taxon>Streptophyta</taxon>
        <taxon>Embryophyta</taxon>
        <taxon>Tracheophyta</taxon>
        <taxon>Spermatophyta</taxon>
        <taxon>Magnoliopsida</taxon>
        <taxon>eudicotyledons</taxon>
        <taxon>Gunneridae</taxon>
        <taxon>Pentapetalae</taxon>
        <taxon>asterids</taxon>
        <taxon>lamiids</taxon>
        <taxon>Lamiales</taxon>
        <taxon>Oleaceae</taxon>
        <taxon>Oleeae</taxon>
        <taxon>Olea</taxon>
    </lineage>
</organism>
<dbReference type="InterPro" id="IPR002110">
    <property type="entry name" value="Ankyrin_rpt"/>
</dbReference>
<dbReference type="Pfam" id="PF13962">
    <property type="entry name" value="PGG"/>
    <property type="match status" value="1"/>
</dbReference>
<feature type="region of interest" description="Disordered" evidence="1">
    <location>
        <begin position="1"/>
        <end position="44"/>
    </location>
</feature>
<dbReference type="Proteomes" id="UP000594638">
    <property type="component" value="Unassembled WGS sequence"/>
</dbReference>
<keyword evidence="2" id="KW-1133">Transmembrane helix</keyword>
<feature type="domain" description="PGG" evidence="3">
    <location>
        <begin position="411"/>
        <end position="447"/>
    </location>
</feature>
<feature type="compositionally biased region" description="Basic and acidic residues" evidence="1">
    <location>
        <begin position="8"/>
        <end position="31"/>
    </location>
</feature>
<dbReference type="OrthoDB" id="1921232at2759"/>
<feature type="transmembrane region" description="Helical" evidence="2">
    <location>
        <begin position="421"/>
        <end position="443"/>
    </location>
</feature>
<evidence type="ECO:0000256" key="1">
    <source>
        <dbReference type="SAM" id="MobiDB-lite"/>
    </source>
</evidence>